<name>A0A8J4U2A0_CLAMG</name>
<proteinExistence type="predicted"/>
<dbReference type="AlphaFoldDB" id="A0A8J4U2A0"/>
<organism evidence="1 2">
    <name type="scientific">Clarias magur</name>
    <name type="common">Asian catfish</name>
    <name type="synonym">Macropteronotus magur</name>
    <dbReference type="NCBI Taxonomy" id="1594786"/>
    <lineage>
        <taxon>Eukaryota</taxon>
        <taxon>Metazoa</taxon>
        <taxon>Chordata</taxon>
        <taxon>Craniata</taxon>
        <taxon>Vertebrata</taxon>
        <taxon>Euteleostomi</taxon>
        <taxon>Actinopterygii</taxon>
        <taxon>Neopterygii</taxon>
        <taxon>Teleostei</taxon>
        <taxon>Ostariophysi</taxon>
        <taxon>Siluriformes</taxon>
        <taxon>Clariidae</taxon>
        <taxon>Clarias</taxon>
    </lineage>
</organism>
<dbReference type="EMBL" id="QNUK01000088">
    <property type="protein sequence ID" value="KAF5902509.1"/>
    <property type="molecule type" value="Genomic_DNA"/>
</dbReference>
<sequence length="52" mass="5907">MAVTKMKWLFEKIRWHVARVHVISEGTACLSIAPAGERESAHHQVTDFTMAQ</sequence>
<reference evidence="1" key="1">
    <citation type="submission" date="2020-07" db="EMBL/GenBank/DDBJ databases">
        <title>Clarias magur genome sequencing, assembly and annotation.</title>
        <authorList>
            <person name="Kushwaha B."/>
            <person name="Kumar R."/>
            <person name="Das P."/>
            <person name="Joshi C.G."/>
            <person name="Kumar D."/>
            <person name="Nagpure N.S."/>
            <person name="Pandey M."/>
            <person name="Agarwal S."/>
            <person name="Srivastava S."/>
            <person name="Singh M."/>
            <person name="Sahoo L."/>
            <person name="Jayasankar P."/>
            <person name="Meher P.K."/>
            <person name="Koringa P.G."/>
            <person name="Iquebal M.A."/>
            <person name="Das S.P."/>
            <person name="Bit A."/>
            <person name="Patnaik S."/>
            <person name="Patel N."/>
            <person name="Shah T.M."/>
            <person name="Hinsu A."/>
            <person name="Jena J.K."/>
        </authorList>
    </citation>
    <scope>NUCLEOTIDE SEQUENCE</scope>
    <source>
        <strain evidence="1">CIFAMagur01</strain>
        <tissue evidence="1">Testis</tissue>
    </source>
</reference>
<accession>A0A8J4U2A0</accession>
<protein>
    <submittedName>
        <fullName evidence="1">Uncharacterized protein</fullName>
    </submittedName>
</protein>
<comment type="caution">
    <text evidence="1">The sequence shown here is derived from an EMBL/GenBank/DDBJ whole genome shotgun (WGS) entry which is preliminary data.</text>
</comment>
<gene>
    <name evidence="1" type="ORF">DAT39_007780</name>
</gene>
<dbReference type="Proteomes" id="UP000727407">
    <property type="component" value="Unassembled WGS sequence"/>
</dbReference>
<evidence type="ECO:0000313" key="1">
    <source>
        <dbReference type="EMBL" id="KAF5902509.1"/>
    </source>
</evidence>
<keyword evidence="2" id="KW-1185">Reference proteome</keyword>
<evidence type="ECO:0000313" key="2">
    <source>
        <dbReference type="Proteomes" id="UP000727407"/>
    </source>
</evidence>